<dbReference type="InterPro" id="IPR011834">
    <property type="entry name" value="Agluc_phsphrylas"/>
</dbReference>
<feature type="domain" description="DUF3417" evidence="3">
    <location>
        <begin position="22"/>
        <end position="123"/>
    </location>
</feature>
<evidence type="ECO:0000256" key="2">
    <source>
        <dbReference type="ARBA" id="ARBA00022533"/>
    </source>
</evidence>
<dbReference type="NCBIfam" id="TIGR02094">
    <property type="entry name" value="more_P_ylases"/>
    <property type="match status" value="1"/>
</dbReference>
<comment type="catalytic activity">
    <reaction evidence="1">
        <text>[(1-&gt;4)-alpha-D-glucosyl](n) + phosphate = [(1-&gt;4)-alpha-D-glucosyl](n-1) + alpha-D-glucose 1-phosphate</text>
        <dbReference type="Rhea" id="RHEA:41732"/>
        <dbReference type="Rhea" id="RHEA-COMP:9584"/>
        <dbReference type="Rhea" id="RHEA-COMP:9586"/>
        <dbReference type="ChEBI" id="CHEBI:15444"/>
        <dbReference type="ChEBI" id="CHEBI:43474"/>
        <dbReference type="ChEBI" id="CHEBI:58601"/>
        <dbReference type="EC" id="2.4.1.1"/>
    </reaction>
</comment>
<comment type="caution">
    <text evidence="4">The sequence shown here is derived from an EMBL/GenBank/DDBJ whole genome shotgun (WGS) entry which is preliminary data.</text>
</comment>
<dbReference type="PANTHER" id="PTHR42655">
    <property type="entry name" value="GLYCOGEN PHOSPHORYLASE"/>
    <property type="match status" value="1"/>
</dbReference>
<reference evidence="4" key="1">
    <citation type="journal article" date="2012" name="PLoS ONE">
        <title>Gene sets for utilization of primary and secondary nutrition supplies in the distal gut of endangered iberian lynx.</title>
        <authorList>
            <person name="Alcaide M."/>
            <person name="Messina E."/>
            <person name="Richter M."/>
            <person name="Bargiela R."/>
            <person name="Peplies J."/>
            <person name="Huws S.A."/>
            <person name="Newbold C.J."/>
            <person name="Golyshin P.N."/>
            <person name="Simon M.A."/>
            <person name="Lopez G."/>
            <person name="Yakimov M.M."/>
            <person name="Ferrer M."/>
        </authorList>
    </citation>
    <scope>NUCLEOTIDE SEQUENCE</scope>
</reference>
<dbReference type="EMBL" id="AMCI01000326">
    <property type="protein sequence ID" value="EJX09769.1"/>
    <property type="molecule type" value="Genomic_DNA"/>
</dbReference>
<sequence length="266" mass="30709">MKIKVSNVNNPNWKDVNVKSHIPAELGKLSELARNIWWSWNYEATELFKDLDPTLWKEVGQNPVLLLERMSYAKLEALAKDEVILRRMEDVYSKFRFYMDVKPDTNRPSVAYFSMEYGLNHVLKIYSGGLGVLAGDYLKEASDSNVDLCAVGFLYRYGYFTQTLSMDGQQIANYEAQNFGQLPLDRVLDENGDQVVVDVPYLDYYVHAYVWRVNVGRISLYLLDTDNEMNSPFDRSITHQLYGGDWENRLKQEILLGIGGMLTLKN</sequence>
<evidence type="ECO:0000259" key="3">
    <source>
        <dbReference type="Pfam" id="PF11897"/>
    </source>
</evidence>
<dbReference type="GO" id="GO:0005975">
    <property type="term" value="P:carbohydrate metabolic process"/>
    <property type="evidence" value="ECO:0007669"/>
    <property type="project" value="InterPro"/>
</dbReference>
<dbReference type="SUPFAM" id="SSF53756">
    <property type="entry name" value="UDP-Glycosyltransferase/glycogen phosphorylase"/>
    <property type="match status" value="1"/>
</dbReference>
<dbReference type="GO" id="GO:0030170">
    <property type="term" value="F:pyridoxal phosphate binding"/>
    <property type="evidence" value="ECO:0007669"/>
    <property type="project" value="InterPro"/>
</dbReference>
<dbReference type="GO" id="GO:0004645">
    <property type="term" value="F:1,4-alpha-oligoglucan phosphorylase activity"/>
    <property type="evidence" value="ECO:0007669"/>
    <property type="project" value="UniProtKB-EC"/>
</dbReference>
<proteinExistence type="predicted"/>
<protein>
    <submittedName>
        <fullName evidence="4">Maltodextrin phosphorylase</fullName>
    </submittedName>
</protein>
<dbReference type="Pfam" id="PF11897">
    <property type="entry name" value="DUF3417"/>
    <property type="match status" value="1"/>
</dbReference>
<organism evidence="4">
    <name type="scientific">gut metagenome</name>
    <dbReference type="NCBI Taxonomy" id="749906"/>
    <lineage>
        <taxon>unclassified sequences</taxon>
        <taxon>metagenomes</taxon>
        <taxon>organismal metagenomes</taxon>
    </lineage>
</organism>
<keyword evidence="2" id="KW-0021">Allosteric enzyme</keyword>
<accession>J9GPT9</accession>
<gene>
    <name evidence="4" type="ORF">EVA_02122</name>
</gene>
<dbReference type="AlphaFoldDB" id="J9GPT9"/>
<dbReference type="PANTHER" id="PTHR42655:SF1">
    <property type="entry name" value="GLYCOGEN PHOSPHORYLASE"/>
    <property type="match status" value="1"/>
</dbReference>
<dbReference type="Gene3D" id="3.40.50.2000">
    <property type="entry name" value="Glycogen Phosphorylase B"/>
    <property type="match status" value="1"/>
</dbReference>
<dbReference type="InterPro" id="IPR052182">
    <property type="entry name" value="Glycogen/Maltodextrin_Phosph"/>
</dbReference>
<dbReference type="InterPro" id="IPR024517">
    <property type="entry name" value="Glycogen_phosphorylase_DUF3417"/>
</dbReference>
<evidence type="ECO:0000256" key="1">
    <source>
        <dbReference type="ARBA" id="ARBA00001275"/>
    </source>
</evidence>
<evidence type="ECO:0000313" key="4">
    <source>
        <dbReference type="EMBL" id="EJX09769.1"/>
    </source>
</evidence>
<name>J9GPT9_9ZZZZ</name>